<gene>
    <name evidence="1" type="ORF">LOKO_01524</name>
</gene>
<dbReference type="AlphaFoldDB" id="A0A109ULJ8"/>
<proteinExistence type="predicted"/>
<dbReference type="RefSeq" id="WP_066447142.1">
    <property type="nucleotide sequence ID" value="NZ_CP014226.1"/>
</dbReference>
<reference evidence="1 2" key="2">
    <citation type="submission" date="2016-02" db="EMBL/GenBank/DDBJ databases">
        <authorList>
            <person name="Wen L."/>
            <person name="He K."/>
            <person name="Yang H."/>
        </authorList>
    </citation>
    <scope>NUCLEOTIDE SEQUENCE [LARGE SCALE GENOMIC DNA]</scope>
    <source>
        <strain evidence="1 2">AGD 8-3</strain>
    </source>
</reference>
<protein>
    <submittedName>
        <fullName evidence="1">Polyketide cyclase / dehydrase and lipid transport</fullName>
    </submittedName>
</protein>
<dbReference type="KEGG" id="hco:LOKO_01524"/>
<dbReference type="PATRIC" id="fig|507626.3.peg.1511"/>
<reference evidence="1 2" key="1">
    <citation type="journal article" date="2016" name="Genome Announc.">
        <title>Draft Genome Sequence of 'Halomonas chromatireducens' Strain AGD 8-3, a Haloalkaliphilic Chromate- and Selenite-Reducing Gammaproteobacterium.</title>
        <authorList>
            <person name="Sharko F.S."/>
            <person name="Shapovalova A.A."/>
            <person name="Tsygankova S.V."/>
            <person name="Komova A.V."/>
            <person name="Boulygina E.S."/>
            <person name="Teslyuk A.B."/>
            <person name="Gotovtsev P.M."/>
            <person name="Namsaraev Z.B."/>
            <person name="Khijniak T.V."/>
            <person name="Nedoluzhko A.V."/>
            <person name="Vasilov R.G."/>
        </authorList>
    </citation>
    <scope>NUCLEOTIDE SEQUENCE [LARGE SCALE GENOMIC DNA]</scope>
    <source>
        <strain evidence="1 2">AGD 8-3</strain>
    </source>
</reference>
<organism evidence="1 2">
    <name type="scientific">Halomonas chromatireducens</name>
    <dbReference type="NCBI Taxonomy" id="507626"/>
    <lineage>
        <taxon>Bacteria</taxon>
        <taxon>Pseudomonadati</taxon>
        <taxon>Pseudomonadota</taxon>
        <taxon>Gammaproteobacteria</taxon>
        <taxon>Oceanospirillales</taxon>
        <taxon>Halomonadaceae</taxon>
        <taxon>Halomonas</taxon>
    </lineage>
</organism>
<dbReference type="Pfam" id="PF10604">
    <property type="entry name" value="Polyketide_cyc2"/>
    <property type="match status" value="1"/>
</dbReference>
<evidence type="ECO:0000313" key="2">
    <source>
        <dbReference type="Proteomes" id="UP000063387"/>
    </source>
</evidence>
<name>A0A109ULJ8_9GAMM</name>
<dbReference type="STRING" id="507626.LOKO_01524"/>
<dbReference type="InterPro" id="IPR019587">
    <property type="entry name" value="Polyketide_cyclase/dehydratase"/>
</dbReference>
<accession>A0A109ULJ8</accession>
<dbReference type="EMBL" id="CP014226">
    <property type="protein sequence ID" value="AMD00592.1"/>
    <property type="molecule type" value="Genomic_DNA"/>
</dbReference>
<evidence type="ECO:0000313" key="1">
    <source>
        <dbReference type="EMBL" id="AMD00592.1"/>
    </source>
</evidence>
<dbReference type="InterPro" id="IPR023393">
    <property type="entry name" value="START-like_dom_sf"/>
</dbReference>
<dbReference type="OrthoDB" id="5402478at2"/>
<sequence length="169" mass="19306">MASFDFDTTWYIEAPIGEVFNALTDSLHWPDWWPGLVDVQPLVAGNEYGIGRTQHFVWKSRLGYHLRFDIRITRVCEPRLIEGVASGDVAGLGSWQLHEENLGTRVHYLWQVRTVPPWMGLLARLARPLVVWNHQAMMREGHAGLIRHLARLAPHPEGKVGSLPSREGW</sequence>
<dbReference type="CDD" id="cd07824">
    <property type="entry name" value="SRPBCC_6"/>
    <property type="match status" value="1"/>
</dbReference>
<keyword evidence="2" id="KW-1185">Reference proteome</keyword>
<dbReference type="Proteomes" id="UP000063387">
    <property type="component" value="Chromosome"/>
</dbReference>
<dbReference type="Gene3D" id="3.30.530.20">
    <property type="match status" value="1"/>
</dbReference>
<dbReference type="SUPFAM" id="SSF55961">
    <property type="entry name" value="Bet v1-like"/>
    <property type="match status" value="1"/>
</dbReference>